<dbReference type="OrthoDB" id="5497412at2"/>
<dbReference type="InterPro" id="IPR036388">
    <property type="entry name" value="WH-like_DNA-bd_sf"/>
</dbReference>
<feature type="domain" description="HTH luxR-type" evidence="1">
    <location>
        <begin position="327"/>
        <end position="384"/>
    </location>
</feature>
<dbReference type="KEGG" id="halc:EY643_13190"/>
<dbReference type="EMBL" id="CP036422">
    <property type="protein sequence ID" value="QFU76535.1"/>
    <property type="molecule type" value="Genomic_DNA"/>
</dbReference>
<accession>A0A5P9NM05</accession>
<dbReference type="AlphaFoldDB" id="A0A5P9NM05"/>
<dbReference type="InterPro" id="IPR000792">
    <property type="entry name" value="Tscrpt_reg_LuxR_C"/>
</dbReference>
<evidence type="ECO:0000259" key="1">
    <source>
        <dbReference type="SMART" id="SM00421"/>
    </source>
</evidence>
<organism evidence="2 3">
    <name type="scientific">Halioglobus maricola</name>
    <dbReference type="NCBI Taxonomy" id="2601894"/>
    <lineage>
        <taxon>Bacteria</taxon>
        <taxon>Pseudomonadati</taxon>
        <taxon>Pseudomonadota</taxon>
        <taxon>Gammaproteobacteria</taxon>
        <taxon>Cellvibrionales</taxon>
        <taxon>Halieaceae</taxon>
        <taxon>Halioglobus</taxon>
    </lineage>
</organism>
<name>A0A5P9NM05_9GAMM</name>
<keyword evidence="3" id="KW-1185">Reference proteome</keyword>
<reference evidence="2 3" key="1">
    <citation type="submission" date="2019-02" db="EMBL/GenBank/DDBJ databases">
        <authorList>
            <person name="Li S.-H."/>
        </authorList>
    </citation>
    <scope>NUCLEOTIDE SEQUENCE [LARGE SCALE GENOMIC DNA]</scope>
    <source>
        <strain evidence="2 3">IMCC14385</strain>
    </source>
</reference>
<dbReference type="RefSeq" id="WP_153239677.1">
    <property type="nucleotide sequence ID" value="NZ_CP036422.1"/>
</dbReference>
<gene>
    <name evidence="2" type="ORF">EY643_13190</name>
</gene>
<evidence type="ECO:0000313" key="3">
    <source>
        <dbReference type="Proteomes" id="UP000326287"/>
    </source>
</evidence>
<dbReference type="GO" id="GO:0006355">
    <property type="term" value="P:regulation of DNA-templated transcription"/>
    <property type="evidence" value="ECO:0007669"/>
    <property type="project" value="InterPro"/>
</dbReference>
<dbReference type="InterPro" id="IPR016032">
    <property type="entry name" value="Sig_transdc_resp-reg_C-effctor"/>
</dbReference>
<dbReference type="Proteomes" id="UP000326287">
    <property type="component" value="Chromosome"/>
</dbReference>
<evidence type="ECO:0000313" key="2">
    <source>
        <dbReference type="EMBL" id="QFU76535.1"/>
    </source>
</evidence>
<protein>
    <submittedName>
        <fullName evidence="2">Helix-turn-helix transcriptional regulator</fullName>
    </submittedName>
</protein>
<dbReference type="Gene3D" id="1.10.10.10">
    <property type="entry name" value="Winged helix-like DNA-binding domain superfamily/Winged helix DNA-binding domain"/>
    <property type="match status" value="1"/>
</dbReference>
<proteinExistence type="predicted"/>
<dbReference type="SUPFAM" id="SSF46894">
    <property type="entry name" value="C-terminal effector domain of the bipartite response regulators"/>
    <property type="match status" value="1"/>
</dbReference>
<dbReference type="GO" id="GO:0003677">
    <property type="term" value="F:DNA binding"/>
    <property type="evidence" value="ECO:0007669"/>
    <property type="project" value="InterPro"/>
</dbReference>
<dbReference type="SMART" id="SM00421">
    <property type="entry name" value="HTH_LUXR"/>
    <property type="match status" value="1"/>
</dbReference>
<sequence length="392" mass="42577">MNVDHLVAATIDTAYDALLGAIYQGPLEDKPWQSALPALREFLDVQVVSLVLRPPSAGDPGLILNSVRPDGSDAAESASPDDWELTAYRDEFFSLDPFVNLPLDEVTALEDILPDEALMESDYYRQYLHPIGLFRILGVDTAESGGMLARLRLSRREEEARFDADDRALLTRLTPHLRRAIELYAALNRATSERDVYAGAVSQLAVATIILDEQARVLNVNPIAQVLLEQADGLSLRGDTLQLAGRDAHRQLQEAVATIISSQHQGQPSVARALRVPRSGARADLGLVVRPVPHSEWSQGQSGPCAAVFISDPDLHEPASKQALGDLFELTPAEANLAILLTRGLSLAEISEAQNISQHTARAQLKSIFAKTGVSRQAELVRLIIKSVASLG</sequence>